<gene>
    <name evidence="1" type="ORF">AUP74_01095</name>
</gene>
<dbReference type="Pfam" id="PF04380">
    <property type="entry name" value="BMFP"/>
    <property type="match status" value="1"/>
</dbReference>
<dbReference type="GO" id="GO:0005829">
    <property type="term" value="C:cytosol"/>
    <property type="evidence" value="ECO:0007669"/>
    <property type="project" value="TreeGrafter"/>
</dbReference>
<dbReference type="InterPro" id="IPR007475">
    <property type="entry name" value="UbiK"/>
</dbReference>
<name>A0A1C9W5Y1_9GAMM</name>
<dbReference type="STRING" id="1769779.AUP74_01095"/>
<dbReference type="OrthoDB" id="5297354at2"/>
<evidence type="ECO:0000313" key="2">
    <source>
        <dbReference type="Proteomes" id="UP000095672"/>
    </source>
</evidence>
<dbReference type="KEGG" id="micc:AUP74_01095"/>
<dbReference type="PANTHER" id="PTHR38040">
    <property type="entry name" value="UBIQUINONE BIOSYNTHESIS ACCESSORY FACTOR UBIK"/>
    <property type="match status" value="1"/>
</dbReference>
<dbReference type="Proteomes" id="UP000095672">
    <property type="component" value="Chromosome"/>
</dbReference>
<reference evidence="2" key="1">
    <citation type="submission" date="2016-01" db="EMBL/GenBank/DDBJ databases">
        <title>Complete genome sequence of Microbulbifer sp. CCB-MM1, a halophile isolated from Matang Mangrove Forest, Perak.</title>
        <authorList>
            <person name="Moh T.H."/>
            <person name="Dinesh B."/>
            <person name="Lau N.-S."/>
            <person name="Go F."/>
            <person name="Alexander Chong S.-C."/>
        </authorList>
    </citation>
    <scope>NUCLEOTIDE SEQUENCE [LARGE SCALE GENOMIC DNA]</scope>
    <source>
        <strain evidence="2">CCB-MM1</strain>
    </source>
</reference>
<proteinExistence type="predicted"/>
<accession>A0A1C9W5Y1</accession>
<dbReference type="PANTHER" id="PTHR38040:SF1">
    <property type="entry name" value="UBIQUINONE BIOSYNTHESIS ACCESSORY FACTOR UBIK"/>
    <property type="match status" value="1"/>
</dbReference>
<dbReference type="AlphaFoldDB" id="A0A1C9W5Y1"/>
<dbReference type="PATRIC" id="fig|1769779.3.peg.1116"/>
<sequence length="82" mass="9056">MSSDKLQQLLKELRDQGAVVTDDLRDALTVAMGKLPLVSQKEFDTQVAILERTREKVAALEAQVAELEKALGSRDHRPPSAE</sequence>
<evidence type="ECO:0000313" key="1">
    <source>
        <dbReference type="EMBL" id="AOS96559.1"/>
    </source>
</evidence>
<organism evidence="1 2">
    <name type="scientific">Microbulbifer aggregans</name>
    <dbReference type="NCBI Taxonomy" id="1769779"/>
    <lineage>
        <taxon>Bacteria</taxon>
        <taxon>Pseudomonadati</taxon>
        <taxon>Pseudomonadota</taxon>
        <taxon>Gammaproteobacteria</taxon>
        <taxon>Cellvibrionales</taxon>
        <taxon>Microbulbiferaceae</taxon>
        <taxon>Microbulbifer</taxon>
    </lineage>
</organism>
<dbReference type="RefSeq" id="WP_069946683.1">
    <property type="nucleotide sequence ID" value="NZ_CP014143.1"/>
</dbReference>
<protein>
    <submittedName>
        <fullName evidence="1">Membrane fusogenic activity</fullName>
    </submittedName>
</protein>
<keyword evidence="2" id="KW-1185">Reference proteome</keyword>
<dbReference type="EMBL" id="CP014143">
    <property type="protein sequence ID" value="AOS96559.1"/>
    <property type="molecule type" value="Genomic_DNA"/>
</dbReference>